<sequence length="101" mass="10584">MGASAHALRSAGSTPEGTRDGGKAAGDVGEARECMCGYLTLRESDQGQIAERVRQAAGRDRDLKPVAGLHSGPRRLQRSGAALQKGWDAVDNRGRLAPAET</sequence>
<protein>
    <submittedName>
        <fullName evidence="2">Uncharacterized protein</fullName>
    </submittedName>
</protein>
<feature type="region of interest" description="Disordered" evidence="1">
    <location>
        <begin position="53"/>
        <end position="101"/>
    </location>
</feature>
<evidence type="ECO:0000313" key="2">
    <source>
        <dbReference type="EMBL" id="KAJ1184429.1"/>
    </source>
</evidence>
<name>A0AAV7U5T2_PLEWA</name>
<dbReference type="AlphaFoldDB" id="A0AAV7U5T2"/>
<keyword evidence="3" id="KW-1185">Reference proteome</keyword>
<accession>A0AAV7U5T2</accession>
<evidence type="ECO:0000313" key="3">
    <source>
        <dbReference type="Proteomes" id="UP001066276"/>
    </source>
</evidence>
<dbReference type="EMBL" id="JANPWB010000005">
    <property type="protein sequence ID" value="KAJ1184429.1"/>
    <property type="molecule type" value="Genomic_DNA"/>
</dbReference>
<dbReference type="Proteomes" id="UP001066276">
    <property type="component" value="Chromosome 3_1"/>
</dbReference>
<proteinExistence type="predicted"/>
<gene>
    <name evidence="2" type="ORF">NDU88_001236</name>
</gene>
<feature type="compositionally biased region" description="Basic and acidic residues" evidence="1">
    <location>
        <begin position="53"/>
        <end position="64"/>
    </location>
</feature>
<organism evidence="2 3">
    <name type="scientific">Pleurodeles waltl</name>
    <name type="common">Iberian ribbed newt</name>
    <dbReference type="NCBI Taxonomy" id="8319"/>
    <lineage>
        <taxon>Eukaryota</taxon>
        <taxon>Metazoa</taxon>
        <taxon>Chordata</taxon>
        <taxon>Craniata</taxon>
        <taxon>Vertebrata</taxon>
        <taxon>Euteleostomi</taxon>
        <taxon>Amphibia</taxon>
        <taxon>Batrachia</taxon>
        <taxon>Caudata</taxon>
        <taxon>Salamandroidea</taxon>
        <taxon>Salamandridae</taxon>
        <taxon>Pleurodelinae</taxon>
        <taxon>Pleurodeles</taxon>
    </lineage>
</organism>
<feature type="region of interest" description="Disordered" evidence="1">
    <location>
        <begin position="1"/>
        <end position="27"/>
    </location>
</feature>
<evidence type="ECO:0000256" key="1">
    <source>
        <dbReference type="SAM" id="MobiDB-lite"/>
    </source>
</evidence>
<comment type="caution">
    <text evidence="2">The sequence shown here is derived from an EMBL/GenBank/DDBJ whole genome shotgun (WGS) entry which is preliminary data.</text>
</comment>
<reference evidence="2" key="1">
    <citation type="journal article" date="2022" name="bioRxiv">
        <title>Sequencing and chromosome-scale assembly of the giantPleurodeles waltlgenome.</title>
        <authorList>
            <person name="Brown T."/>
            <person name="Elewa A."/>
            <person name="Iarovenko S."/>
            <person name="Subramanian E."/>
            <person name="Araus A.J."/>
            <person name="Petzold A."/>
            <person name="Susuki M."/>
            <person name="Suzuki K.-i.T."/>
            <person name="Hayashi T."/>
            <person name="Toyoda A."/>
            <person name="Oliveira C."/>
            <person name="Osipova E."/>
            <person name="Leigh N.D."/>
            <person name="Simon A."/>
            <person name="Yun M.H."/>
        </authorList>
    </citation>
    <scope>NUCLEOTIDE SEQUENCE</scope>
    <source>
        <strain evidence="2">20211129_DDA</strain>
        <tissue evidence="2">Liver</tissue>
    </source>
</reference>